<feature type="signal peptide" evidence="2">
    <location>
        <begin position="1"/>
        <end position="16"/>
    </location>
</feature>
<comment type="similarity">
    <text evidence="1">Belongs to the peptidase A1 family.</text>
</comment>
<dbReference type="PROSITE" id="PS51767">
    <property type="entry name" value="PEPTIDASE_A1"/>
    <property type="match status" value="1"/>
</dbReference>
<dbReference type="Gene3D" id="2.40.70.10">
    <property type="entry name" value="Acid Proteases"/>
    <property type="match status" value="2"/>
</dbReference>
<proteinExistence type="inferred from homology"/>
<feature type="chain" id="PRO_5025480060" evidence="2">
    <location>
        <begin position="17"/>
        <end position="348"/>
    </location>
</feature>
<dbReference type="OrthoDB" id="15189at2759"/>
<feature type="domain" description="Peptidase A1" evidence="3">
    <location>
        <begin position="46"/>
        <end position="345"/>
    </location>
</feature>
<sequence>MKRLLLLGLAFLLVQAAPKTGFIDRSISYIHKGESKIGLTLDGGFWFASFAVGASKNLSLLFDSGSADVVLNTGNYRPSSASIGLSAVGQLSYGTTQSNGCGSSSINATEYLDQIGSVVACLDNSSIPHDGIVGFAGQIVSGFNSTPFFHTLCNEKKTKECRFGVSLGTKGKGEVALGFVDKSKFKGSLTTTPVIGEWFLNGDIAVNNKIVSKDALIELDTGPISVVQQIFEATGIQGIMVNEAGCLPTLVGYYPCNEPPVVGYSFPPESTLANQTVGVSKRSSIFNIPVEAFKFKDNGNNNCTAIVSGQDFNNSLTPDLWVVGHPFFQTHYIDFNVGEETVGLAKLA</sequence>
<organism evidence="4 5">
    <name type="scientific">Microthyrium microscopicum</name>
    <dbReference type="NCBI Taxonomy" id="703497"/>
    <lineage>
        <taxon>Eukaryota</taxon>
        <taxon>Fungi</taxon>
        <taxon>Dikarya</taxon>
        <taxon>Ascomycota</taxon>
        <taxon>Pezizomycotina</taxon>
        <taxon>Dothideomycetes</taxon>
        <taxon>Dothideomycetes incertae sedis</taxon>
        <taxon>Microthyriales</taxon>
        <taxon>Microthyriaceae</taxon>
        <taxon>Microthyrium</taxon>
    </lineage>
</organism>
<evidence type="ECO:0000259" key="3">
    <source>
        <dbReference type="PROSITE" id="PS51767"/>
    </source>
</evidence>
<accession>A0A6A6UFJ5</accession>
<dbReference type="CDD" id="cd05471">
    <property type="entry name" value="pepsin_like"/>
    <property type="match status" value="1"/>
</dbReference>
<dbReference type="PANTHER" id="PTHR47966:SF51">
    <property type="entry name" value="BETA-SITE APP-CLEAVING ENZYME, ISOFORM A-RELATED"/>
    <property type="match status" value="1"/>
</dbReference>
<keyword evidence="4" id="KW-0378">Hydrolase</keyword>
<dbReference type="AlphaFoldDB" id="A0A6A6UFJ5"/>
<dbReference type="EMBL" id="MU004234">
    <property type="protein sequence ID" value="KAF2670570.1"/>
    <property type="molecule type" value="Genomic_DNA"/>
</dbReference>
<dbReference type="InterPro" id="IPR021109">
    <property type="entry name" value="Peptidase_aspartic_dom_sf"/>
</dbReference>
<dbReference type="GO" id="GO:0004190">
    <property type="term" value="F:aspartic-type endopeptidase activity"/>
    <property type="evidence" value="ECO:0007669"/>
    <property type="project" value="InterPro"/>
</dbReference>
<name>A0A6A6UFJ5_9PEZI</name>
<protein>
    <submittedName>
        <fullName evidence="4">Acid protease</fullName>
    </submittedName>
</protein>
<dbReference type="InterPro" id="IPR033121">
    <property type="entry name" value="PEPTIDASE_A1"/>
</dbReference>
<dbReference type="GO" id="GO:0006508">
    <property type="term" value="P:proteolysis"/>
    <property type="evidence" value="ECO:0007669"/>
    <property type="project" value="UniProtKB-KW"/>
</dbReference>
<keyword evidence="5" id="KW-1185">Reference proteome</keyword>
<dbReference type="InterPro" id="IPR034164">
    <property type="entry name" value="Pepsin-like_dom"/>
</dbReference>
<evidence type="ECO:0000313" key="4">
    <source>
        <dbReference type="EMBL" id="KAF2670570.1"/>
    </source>
</evidence>
<keyword evidence="2" id="KW-0732">Signal</keyword>
<dbReference type="SUPFAM" id="SSF50630">
    <property type="entry name" value="Acid proteases"/>
    <property type="match status" value="1"/>
</dbReference>
<dbReference type="InterPro" id="IPR001461">
    <property type="entry name" value="Aspartic_peptidase_A1"/>
</dbReference>
<reference evidence="4" key="1">
    <citation type="journal article" date="2020" name="Stud. Mycol.">
        <title>101 Dothideomycetes genomes: a test case for predicting lifestyles and emergence of pathogens.</title>
        <authorList>
            <person name="Haridas S."/>
            <person name="Albert R."/>
            <person name="Binder M."/>
            <person name="Bloem J."/>
            <person name="Labutti K."/>
            <person name="Salamov A."/>
            <person name="Andreopoulos B."/>
            <person name="Baker S."/>
            <person name="Barry K."/>
            <person name="Bills G."/>
            <person name="Bluhm B."/>
            <person name="Cannon C."/>
            <person name="Castanera R."/>
            <person name="Culley D."/>
            <person name="Daum C."/>
            <person name="Ezra D."/>
            <person name="Gonzalez J."/>
            <person name="Henrissat B."/>
            <person name="Kuo A."/>
            <person name="Liang C."/>
            <person name="Lipzen A."/>
            <person name="Lutzoni F."/>
            <person name="Magnuson J."/>
            <person name="Mondo S."/>
            <person name="Nolan M."/>
            <person name="Ohm R."/>
            <person name="Pangilinan J."/>
            <person name="Park H.-J."/>
            <person name="Ramirez L."/>
            <person name="Alfaro M."/>
            <person name="Sun H."/>
            <person name="Tritt A."/>
            <person name="Yoshinaga Y."/>
            <person name="Zwiers L.-H."/>
            <person name="Turgeon B."/>
            <person name="Goodwin S."/>
            <person name="Spatafora J."/>
            <person name="Crous P."/>
            <person name="Grigoriev I."/>
        </authorList>
    </citation>
    <scope>NUCLEOTIDE SEQUENCE</scope>
    <source>
        <strain evidence="4">CBS 115976</strain>
    </source>
</reference>
<dbReference type="Proteomes" id="UP000799302">
    <property type="component" value="Unassembled WGS sequence"/>
</dbReference>
<evidence type="ECO:0000256" key="1">
    <source>
        <dbReference type="ARBA" id="ARBA00007447"/>
    </source>
</evidence>
<evidence type="ECO:0000313" key="5">
    <source>
        <dbReference type="Proteomes" id="UP000799302"/>
    </source>
</evidence>
<evidence type="ECO:0000256" key="2">
    <source>
        <dbReference type="SAM" id="SignalP"/>
    </source>
</evidence>
<keyword evidence="4" id="KW-0645">Protease</keyword>
<gene>
    <name evidence="4" type="ORF">BT63DRAFT_478700</name>
</gene>
<dbReference type="Pfam" id="PF00026">
    <property type="entry name" value="Asp"/>
    <property type="match status" value="1"/>
</dbReference>
<dbReference type="PANTHER" id="PTHR47966">
    <property type="entry name" value="BETA-SITE APP-CLEAVING ENZYME, ISOFORM A-RELATED"/>
    <property type="match status" value="1"/>
</dbReference>